<dbReference type="InterPro" id="IPR036291">
    <property type="entry name" value="NAD(P)-bd_dom_sf"/>
</dbReference>
<evidence type="ECO:0000256" key="4">
    <source>
        <dbReference type="SAM" id="MobiDB-lite"/>
    </source>
</evidence>
<organism evidence="6 7">
    <name type="scientific">Colletotrichum lupini</name>
    <dbReference type="NCBI Taxonomy" id="145971"/>
    <lineage>
        <taxon>Eukaryota</taxon>
        <taxon>Fungi</taxon>
        <taxon>Dikarya</taxon>
        <taxon>Ascomycota</taxon>
        <taxon>Pezizomycotina</taxon>
        <taxon>Sordariomycetes</taxon>
        <taxon>Hypocreomycetidae</taxon>
        <taxon>Glomerellales</taxon>
        <taxon>Glomerellaceae</taxon>
        <taxon>Colletotrichum</taxon>
        <taxon>Colletotrichum acutatum species complex</taxon>
    </lineage>
</organism>
<feature type="signal peptide" evidence="5">
    <location>
        <begin position="1"/>
        <end position="19"/>
    </location>
</feature>
<feature type="compositionally biased region" description="Low complexity" evidence="4">
    <location>
        <begin position="78"/>
        <end position="87"/>
    </location>
</feature>
<dbReference type="SUPFAM" id="SSF51735">
    <property type="entry name" value="NAD(P)-binding Rossmann-fold domains"/>
    <property type="match status" value="1"/>
</dbReference>
<dbReference type="Proteomes" id="UP000830671">
    <property type="component" value="Chromosome 7"/>
</dbReference>
<dbReference type="InterPro" id="IPR002347">
    <property type="entry name" value="SDR_fam"/>
</dbReference>
<evidence type="ECO:0000256" key="5">
    <source>
        <dbReference type="SAM" id="SignalP"/>
    </source>
</evidence>
<proteinExistence type="inferred from homology"/>
<dbReference type="KEGG" id="clup:CLUP02_13188"/>
<dbReference type="PRINTS" id="PR00081">
    <property type="entry name" value="GDHRDH"/>
</dbReference>
<dbReference type="AlphaFoldDB" id="A0A9Q8T2M7"/>
<evidence type="ECO:0000313" key="7">
    <source>
        <dbReference type="Proteomes" id="UP000830671"/>
    </source>
</evidence>
<evidence type="ECO:0000256" key="3">
    <source>
        <dbReference type="ARBA" id="ARBA00023002"/>
    </source>
</evidence>
<dbReference type="PANTHER" id="PTHR24320">
    <property type="entry name" value="RETINOL DEHYDROGENASE"/>
    <property type="match status" value="1"/>
</dbReference>
<dbReference type="GO" id="GO:0016491">
    <property type="term" value="F:oxidoreductase activity"/>
    <property type="evidence" value="ECO:0007669"/>
    <property type="project" value="UniProtKB-KW"/>
</dbReference>
<accession>A0A9Q8T2M7</accession>
<evidence type="ECO:0000256" key="2">
    <source>
        <dbReference type="ARBA" id="ARBA00022857"/>
    </source>
</evidence>
<evidence type="ECO:0000313" key="6">
    <source>
        <dbReference type="EMBL" id="UQC87670.1"/>
    </source>
</evidence>
<name>A0A9Q8T2M7_9PEZI</name>
<dbReference type="GeneID" id="73347142"/>
<gene>
    <name evidence="6" type="ORF">CLUP02_13188</name>
</gene>
<dbReference type="Pfam" id="PF00106">
    <property type="entry name" value="adh_short"/>
    <property type="match status" value="1"/>
</dbReference>
<keyword evidence="2" id="KW-0521">NADP</keyword>
<dbReference type="EMBL" id="CP019479">
    <property type="protein sequence ID" value="UQC87670.1"/>
    <property type="molecule type" value="Genomic_DNA"/>
</dbReference>
<keyword evidence="7" id="KW-1185">Reference proteome</keyword>
<sequence>MVSPRLTLLVGYRLVLAMARNLTNHVSRLFNPTPATKSSRWIVSRLSTNQNLKLYKRPSNGGECQGQHCPESDETQGAAAPSEPPVVSAPVGLGTDLRVDYMSNSDSITKFPNYNKLKKKKQLKMSGKWDPLTDMPNLEGKVVVVTGGNAGIGLSTVKYLALRGAKVYFTARSKAKADETRTVLAAENPAINTANLHWLPLDLADLKSVASAVEELKSKETRVDILINNAGLASGTTETMGPGWEWHMGVNHVGHFVLTNGVLPLLKEATKQPGADVRIITLSSNVNYAMLPSNYGFTFDSASFLTKPVPYYPWQWRYIISRIFVVDMIRYAVSKVANLLFAQELQRILDEQSLPILSISVHPGGVASPGSKDIGNSLFSLVRSAAFLTVDQGAITSVFAATAAEIRENADKYKGRYLEPFGKIVTPNPVAKNEKQVRGMWEHTTVEANKYLATLGLAPLQECISNLVRSPQGACGYGVYRTRFQVHGIAFSEEVNEVQHPFRASRKMISRDSCNLTAGCMFSAWAITICHDDPNVNFPGQYGPAPSGESAKAEFFLKASVRRALVCSQPEALG</sequence>
<dbReference type="Gene3D" id="3.40.50.720">
    <property type="entry name" value="NAD(P)-binding Rossmann-like Domain"/>
    <property type="match status" value="1"/>
</dbReference>
<protein>
    <submittedName>
        <fullName evidence="6">Daunorubicin C-13 ketoreductase</fullName>
    </submittedName>
</protein>
<comment type="similarity">
    <text evidence="1">Belongs to the short-chain dehydrogenases/reductases (SDR) family.</text>
</comment>
<reference evidence="6" key="1">
    <citation type="journal article" date="2021" name="Mol. Plant Microbe Interact.">
        <title>Complete Genome Sequence of the Plant-Pathogenic Fungus Colletotrichum lupini.</title>
        <authorList>
            <person name="Baroncelli R."/>
            <person name="Pensec F."/>
            <person name="Da Lio D."/>
            <person name="Boufleur T."/>
            <person name="Vicente I."/>
            <person name="Sarrocco S."/>
            <person name="Picot A."/>
            <person name="Baraldi E."/>
            <person name="Sukno S."/>
            <person name="Thon M."/>
            <person name="Le Floch G."/>
        </authorList>
    </citation>
    <scope>NUCLEOTIDE SEQUENCE</scope>
    <source>
        <strain evidence="6">IMI 504893</strain>
    </source>
</reference>
<feature type="chain" id="PRO_5040409960" evidence="5">
    <location>
        <begin position="20"/>
        <end position="574"/>
    </location>
</feature>
<keyword evidence="3" id="KW-0560">Oxidoreductase</keyword>
<keyword evidence="5" id="KW-0732">Signal</keyword>
<feature type="region of interest" description="Disordered" evidence="4">
    <location>
        <begin position="55"/>
        <end position="87"/>
    </location>
</feature>
<dbReference type="PANTHER" id="PTHR24320:SF282">
    <property type="entry name" value="WW DOMAIN-CONTAINING OXIDOREDUCTASE"/>
    <property type="match status" value="1"/>
</dbReference>
<evidence type="ECO:0000256" key="1">
    <source>
        <dbReference type="ARBA" id="ARBA00006484"/>
    </source>
</evidence>
<dbReference type="RefSeq" id="XP_049149278.1">
    <property type="nucleotide sequence ID" value="XM_049292132.1"/>
</dbReference>